<feature type="compositionally biased region" description="Basic and acidic residues" evidence="21">
    <location>
        <begin position="620"/>
        <end position="633"/>
    </location>
</feature>
<dbReference type="OrthoDB" id="10248617at2759"/>
<evidence type="ECO:0000256" key="5">
    <source>
        <dbReference type="ARBA" id="ARBA00011206"/>
    </source>
</evidence>
<evidence type="ECO:0000256" key="18">
    <source>
        <dbReference type="ARBA" id="ARBA00048552"/>
    </source>
</evidence>
<dbReference type="Gene3D" id="3.90.1110.10">
    <property type="entry name" value="RNA polymerase Rpb2, domain 2"/>
    <property type="match status" value="1"/>
</dbReference>
<dbReference type="PROSITE" id="PS01166">
    <property type="entry name" value="RNA_POL_BETA"/>
    <property type="match status" value="1"/>
</dbReference>
<feature type="transmembrane region" description="Helical" evidence="22">
    <location>
        <begin position="51"/>
        <end position="73"/>
    </location>
</feature>
<dbReference type="Gene3D" id="3.90.1070.20">
    <property type="match status" value="1"/>
</dbReference>
<dbReference type="PRINTS" id="PR00171">
    <property type="entry name" value="SUGRTRNSPORT"/>
</dbReference>
<dbReference type="GO" id="GO:0032549">
    <property type="term" value="F:ribonucleoside binding"/>
    <property type="evidence" value="ECO:0007669"/>
    <property type="project" value="InterPro"/>
</dbReference>
<dbReference type="InterPro" id="IPR020846">
    <property type="entry name" value="MFS_dom"/>
</dbReference>
<evidence type="ECO:0000313" key="25">
    <source>
        <dbReference type="Proteomes" id="UP000248423"/>
    </source>
</evidence>
<dbReference type="Gene3D" id="3.90.1800.10">
    <property type="entry name" value="RNA polymerase alpha subunit dimerisation domain"/>
    <property type="match status" value="1"/>
</dbReference>
<dbReference type="InterPro" id="IPR007121">
    <property type="entry name" value="RNA_pol_bsu_CS"/>
</dbReference>
<dbReference type="SUPFAM" id="SSF64484">
    <property type="entry name" value="beta and beta-prime subunits of DNA dependent RNA-polymerase"/>
    <property type="match status" value="1"/>
</dbReference>
<feature type="transmembrane region" description="Helical" evidence="22">
    <location>
        <begin position="145"/>
        <end position="163"/>
    </location>
</feature>
<dbReference type="InterPro" id="IPR037034">
    <property type="entry name" value="RNA_pol_Rpb2_2_sf"/>
</dbReference>
<dbReference type="FunFam" id="2.40.270.10:FF:000011">
    <property type="entry name" value="DNA-directed RNA polymerase subunit beta"/>
    <property type="match status" value="1"/>
</dbReference>
<dbReference type="GO" id="GO:0003677">
    <property type="term" value="F:DNA binding"/>
    <property type="evidence" value="ECO:0007669"/>
    <property type="project" value="InterPro"/>
</dbReference>
<dbReference type="STRING" id="1448318.A0A319FC74"/>
<feature type="compositionally biased region" description="Pro residues" evidence="21">
    <location>
        <begin position="607"/>
        <end position="616"/>
    </location>
</feature>
<keyword evidence="14 22" id="KW-1133">Transmembrane helix</keyword>
<feature type="transmembrane region" description="Helical" evidence="22">
    <location>
        <begin position="440"/>
        <end position="461"/>
    </location>
</feature>
<dbReference type="GO" id="GO:0016020">
    <property type="term" value="C:membrane"/>
    <property type="evidence" value="ECO:0007669"/>
    <property type="project" value="UniProtKB-SubCell"/>
</dbReference>
<dbReference type="PANTHER" id="PTHR20856">
    <property type="entry name" value="DNA-DIRECTED RNA POLYMERASE I SUBUNIT 2"/>
    <property type="match status" value="1"/>
</dbReference>
<dbReference type="Pfam" id="PF04563">
    <property type="entry name" value="RNA_pol_Rpb2_1"/>
    <property type="match status" value="1"/>
</dbReference>
<evidence type="ECO:0000256" key="10">
    <source>
        <dbReference type="ARBA" id="ARBA00022695"/>
    </source>
</evidence>
<dbReference type="GO" id="GO:0003899">
    <property type="term" value="F:DNA-directed RNA polymerase activity"/>
    <property type="evidence" value="ECO:0007669"/>
    <property type="project" value="UniProtKB-EC"/>
</dbReference>
<organism evidence="24 25">
    <name type="scientific">Aspergillus sclerotiicarbonarius (strain CBS 121057 / IBT 28362)</name>
    <dbReference type="NCBI Taxonomy" id="1448318"/>
    <lineage>
        <taxon>Eukaryota</taxon>
        <taxon>Fungi</taxon>
        <taxon>Dikarya</taxon>
        <taxon>Ascomycota</taxon>
        <taxon>Pezizomycotina</taxon>
        <taxon>Eurotiomycetes</taxon>
        <taxon>Eurotiomycetidae</taxon>
        <taxon>Eurotiales</taxon>
        <taxon>Aspergillaceae</taxon>
        <taxon>Aspergillus</taxon>
        <taxon>Aspergillus subgen. Circumdati</taxon>
    </lineage>
</organism>
<dbReference type="PROSITE" id="PS50850">
    <property type="entry name" value="MFS"/>
    <property type="match status" value="1"/>
</dbReference>
<dbReference type="GO" id="GO:0000428">
    <property type="term" value="C:DNA-directed RNA polymerase complex"/>
    <property type="evidence" value="ECO:0007669"/>
    <property type="project" value="UniProtKB-KW"/>
</dbReference>
<dbReference type="EC" id="2.7.7.6" evidence="20"/>
<comment type="similarity">
    <text evidence="3 20">Belongs to the RNA polymerase beta chain family.</text>
</comment>
<keyword evidence="16 20" id="KW-0804">Transcription</keyword>
<dbReference type="InterPro" id="IPR037033">
    <property type="entry name" value="DNA-dir_RNAP_su2_hyb_sf"/>
</dbReference>
<evidence type="ECO:0000256" key="1">
    <source>
        <dbReference type="ARBA" id="ARBA00004123"/>
    </source>
</evidence>
<keyword evidence="6" id="KW-0813">Transport</keyword>
<keyword evidence="11" id="KW-0479">Metal-binding</keyword>
<evidence type="ECO:0000256" key="14">
    <source>
        <dbReference type="ARBA" id="ARBA00022989"/>
    </source>
</evidence>
<evidence type="ECO:0000256" key="19">
    <source>
        <dbReference type="ARBA" id="ARBA00053978"/>
    </source>
</evidence>
<gene>
    <name evidence="24" type="ORF">BO78DRAFT_431837</name>
</gene>
<feature type="transmembrane region" description="Helical" evidence="22">
    <location>
        <begin position="343"/>
        <end position="363"/>
    </location>
</feature>
<keyword evidence="15 22" id="KW-0472">Membrane</keyword>
<dbReference type="FunFam" id="1.20.1250.20:FF:000134">
    <property type="entry name" value="MFS sugar transporter protein"/>
    <property type="match status" value="1"/>
</dbReference>
<dbReference type="InterPro" id="IPR014724">
    <property type="entry name" value="RNA_pol_RPB2_OB-fold"/>
</dbReference>
<dbReference type="Pfam" id="PF04566">
    <property type="entry name" value="RNA_pol_Rpb2_4"/>
    <property type="match status" value="1"/>
</dbReference>
<dbReference type="GO" id="GO:0022857">
    <property type="term" value="F:transmembrane transporter activity"/>
    <property type="evidence" value="ECO:0007669"/>
    <property type="project" value="InterPro"/>
</dbReference>
<protein>
    <recommendedName>
        <fullName evidence="20">DNA-directed RNA polymerase subunit beta</fullName>
        <ecNumber evidence="20">2.7.7.6</ecNumber>
    </recommendedName>
</protein>
<dbReference type="InterPro" id="IPR003663">
    <property type="entry name" value="Sugar/inositol_transpt"/>
</dbReference>
<dbReference type="Gene3D" id="2.40.50.150">
    <property type="match status" value="1"/>
</dbReference>
<keyword evidence="7 20" id="KW-0240">DNA-directed RNA polymerase</keyword>
<evidence type="ECO:0000256" key="20">
    <source>
        <dbReference type="RuleBase" id="RU363031"/>
    </source>
</evidence>
<keyword evidence="10 20" id="KW-0548">Nucleotidyltransferase</keyword>
<dbReference type="Proteomes" id="UP000248423">
    <property type="component" value="Unassembled WGS sequence"/>
</dbReference>
<dbReference type="Gene3D" id="2.40.270.10">
    <property type="entry name" value="DNA-directed RNA polymerase, subunit 2, domain 6"/>
    <property type="match status" value="1"/>
</dbReference>
<feature type="compositionally biased region" description="Low complexity" evidence="21">
    <location>
        <begin position="580"/>
        <end position="591"/>
    </location>
</feature>
<dbReference type="GO" id="GO:0006386">
    <property type="term" value="P:termination of RNA polymerase III transcription"/>
    <property type="evidence" value="ECO:0007669"/>
    <property type="project" value="UniProtKB-ARBA"/>
</dbReference>
<dbReference type="Pfam" id="PF04565">
    <property type="entry name" value="RNA_pol_Rpb2_3"/>
    <property type="match status" value="1"/>
</dbReference>
<evidence type="ECO:0000256" key="8">
    <source>
        <dbReference type="ARBA" id="ARBA00022679"/>
    </source>
</evidence>
<feature type="domain" description="Major facilitator superfamily (MFS) profile" evidence="23">
    <location>
        <begin position="13"/>
        <end position="465"/>
    </location>
</feature>
<dbReference type="Pfam" id="PF04560">
    <property type="entry name" value="RNA_pol_Rpb2_7"/>
    <property type="match status" value="1"/>
</dbReference>
<evidence type="ECO:0000256" key="17">
    <source>
        <dbReference type="ARBA" id="ARBA00023242"/>
    </source>
</evidence>
<dbReference type="Gene3D" id="3.90.1100.10">
    <property type="match status" value="1"/>
</dbReference>
<dbReference type="Pfam" id="PF00083">
    <property type="entry name" value="Sugar_tr"/>
    <property type="match status" value="1"/>
</dbReference>
<sequence length="1785" mass="198512">MVRLQKPPRYVLASILCSCGGLLFGMDTGIIGPVTVMDSFVSRFGSESSAIHGLIVSSILIPAAVSSFFAGYLADKLGRPKGISIGVLIFGIGAALEAAAVHIAMFVVGRCIEGIGEGLYLGTLVVYICEISPPRFRGALTTGPQLLITMGLTIGFFTCYGTSRINSSFSWRTPFIILACLAFTFSAASFLWLTPSPRWLTLHDRKSEATAAWNYLGVSQAEREKVEIEQNQDGGTQVIATIPSRERAPSISQRQDRPMKHKLFDLFSKDVRTRTTLAVFLMGVQQLSGIDGVLYYAPLLFEQAGLASSDASFFASGISAIVIFTVTIPALIWADKWGRRHSIIYGGIGLSVTMFLIGGLYAGNAVHSSTGAGRWVVIVCIYIFAVIYSLSWAVGIKIYAAEIQPQRTRASATSLAHGSNWATNFLVALTTPILLSKSSFGAYFLFGGCALITACICAFFMPETKGRSLDEIEEAFKSKSLGPKTLLKALRPITRIALHYLSAILPNWNLARIFPLADKEEIVPVTPECREIALHLDIRHTAVSNSSWWRSSSSEPRCRLVGERRSLRPTCDLRNLQRQAAASAKAGATDSSSKRRRPSQTTQPSKPEQPPPPPPSAEGHQQEPTEEHSHSAYRHRDPFDALLQPFYYNKFLTDPINTAKDKWNLLPAFLKVKGLVKQHIDSYNYLVEVQLKKIVESSSIIRSDVDHTFYIKFTNIYLGFPRRADEPQDARADFTYSTVSPQECRLRDTTYAAPIQVDFEYVRGRQRVMRKGVAIGRMPVMLRSSKCVLANKTPAEMTVLNECPLDPGGYFIVNGTEKVILVQEQLSKNRIIVETDPKKEIVQASVTSSSNERKSKSYIVLKKDKLYVKHNVLSEDIPIVILLKAMGIHTDKEMLLLVAGVDKVYQEDFAINFEEAINLGIYTQQQALDWIGSRIKINRKQSPTYRRTHVQEAVEAIASVIISHIEVKNMNFRPKAVYVAHMARRVLMAKNDSTLVDDRDYLGNKRLELAGQLLALLFEDLFKKFCFDIKMNIDKVLNKRNRAEAFDAYSVITMHSNHITQGMNRAISTGNWSLKRFRMERAGVTHVLSRLSYIAALGMMTRISSQFEKTRKVSGPRALQPSQFGMLCPADTPEGEACGLVKNLALMTHITTNDEEGPIRNLIFMLGAEDIQTVGGKELYGPGCYTISINGTPTALTRRPKYFLDAFRRLRRMGRISEFVSIYINHHQRAVHIATDDGRICRPLIVVENGKSSVNTQHLEKLRDGTMEFDDFLAQGLVEYLDVNEENDSLIAIYEKDITDTTTHLEIEPFTVLGAVAGLIPYPHHNQSPRNTYQCAMGKQAIGAIASNQFLRIDSILYLMVYPQKPMVKSRTIELVKYDQLPAGQNAIVAVMSYSGYDIEDALVLNKGSVDRGFGRCQVFRKYVTNLKSYSNGTKDRLSGPQYENDAPIRKHALLESDGLAAVGEQVNAGEVYINKSTPDQSMASGFPSSDAGRPVSYMPTPMTYKLPDPAYIDKVMVSVTENENQLVKVLTRQTRRPEVGDKFSSRHGQKGVVGIIADQADMPFTDLGINPDIIMNPHGFPSRMTVGKMLELVAGKAGVLAGHHGYGTCFGGSPVQEMSQILINNGFSYGGKDYLTSGITGEALPFYVFTGPIYYQKLKHMVQDKMHSRARGPRAILTRQPTEGRSRDGGLRLGEMERDCLIAYGTSQLLLERLMISSDRHEIDVCEQCGFMGYLNWCQRCKSSRSVVKMAIPYAAKLLIQELMSMNVTARLKLDDEFPEMKGR</sequence>
<dbReference type="Pfam" id="PF00562">
    <property type="entry name" value="RNA_pol_Rpb2_6"/>
    <property type="match status" value="1"/>
</dbReference>
<evidence type="ECO:0000256" key="16">
    <source>
        <dbReference type="ARBA" id="ARBA00023163"/>
    </source>
</evidence>
<dbReference type="NCBIfam" id="NF007175">
    <property type="entry name" value="PRK09606.1"/>
    <property type="match status" value="1"/>
</dbReference>
<dbReference type="InterPro" id="IPR007641">
    <property type="entry name" value="RNA_pol_Rpb2_7"/>
</dbReference>
<keyword evidence="9 22" id="KW-0812">Transmembrane</keyword>
<dbReference type="GO" id="GO:0008270">
    <property type="term" value="F:zinc ion binding"/>
    <property type="evidence" value="ECO:0007669"/>
    <property type="project" value="UniProtKB-KW"/>
</dbReference>
<comment type="function">
    <text evidence="19">DNA-dependent RNA polymerase catalyzes the transcription of DNA into RNA using the four ribonucleoside triphosphates as substrates. Second largest core component of RNA polymerase III which synthesizes small RNAs, such as 5S rRNA and tRNAs. Proposed to contribute to the polymerase catalytic activity and forms the polymerase active center together with the largest subunit. Pol III is composed of mobile elements and RPC2 is part of the core element with the central large cleft and probably a clamp element that moves to open and close the cleft.</text>
</comment>
<name>A0A319FC74_ASPSB</name>
<evidence type="ECO:0000256" key="22">
    <source>
        <dbReference type="SAM" id="Phobius"/>
    </source>
</evidence>
<evidence type="ECO:0000256" key="15">
    <source>
        <dbReference type="ARBA" id="ARBA00023136"/>
    </source>
</evidence>
<proteinExistence type="inferred from homology"/>
<dbReference type="Pfam" id="PF04567">
    <property type="entry name" value="RNA_pol_Rpb2_5"/>
    <property type="match status" value="1"/>
</dbReference>
<feature type="transmembrane region" description="Helical" evidence="22">
    <location>
        <begin position="12"/>
        <end position="31"/>
    </location>
</feature>
<dbReference type="FunFam" id="3.90.1110.10:FF:000006">
    <property type="entry name" value="DNA-directed RNA polymerase subunit beta"/>
    <property type="match status" value="1"/>
</dbReference>
<dbReference type="InterPro" id="IPR007644">
    <property type="entry name" value="RNA_pol_bsu_protrusion"/>
</dbReference>
<evidence type="ECO:0000259" key="23">
    <source>
        <dbReference type="PROSITE" id="PS50850"/>
    </source>
</evidence>
<evidence type="ECO:0000256" key="13">
    <source>
        <dbReference type="ARBA" id="ARBA00022833"/>
    </source>
</evidence>
<feature type="transmembrane region" description="Helical" evidence="22">
    <location>
        <begin position="313"/>
        <end position="334"/>
    </location>
</feature>
<keyword evidence="8 20" id="KW-0808">Transferase</keyword>
<feature type="transmembrane region" description="Helical" evidence="22">
    <location>
        <begin position="175"/>
        <end position="193"/>
    </location>
</feature>
<dbReference type="Gene3D" id="1.20.1250.20">
    <property type="entry name" value="MFS general substrate transporter like domains"/>
    <property type="match status" value="1"/>
</dbReference>
<evidence type="ECO:0000256" key="12">
    <source>
        <dbReference type="ARBA" id="ARBA00022771"/>
    </source>
</evidence>
<dbReference type="SUPFAM" id="SSF103473">
    <property type="entry name" value="MFS general substrate transporter"/>
    <property type="match status" value="1"/>
</dbReference>
<evidence type="ECO:0000256" key="3">
    <source>
        <dbReference type="ARBA" id="ARBA00006835"/>
    </source>
</evidence>
<dbReference type="InterPro" id="IPR005828">
    <property type="entry name" value="MFS_sugar_transport-like"/>
</dbReference>
<feature type="transmembrane region" description="Helical" evidence="22">
    <location>
        <begin position="277"/>
        <end position="301"/>
    </location>
</feature>
<dbReference type="PROSITE" id="PS00216">
    <property type="entry name" value="SUGAR_TRANSPORT_1"/>
    <property type="match status" value="1"/>
</dbReference>
<keyword evidence="25" id="KW-1185">Reference proteome</keyword>
<dbReference type="FunFam" id="2.40.270.10:FF:000006">
    <property type="entry name" value="DNA-directed RNA polymerase subunit beta"/>
    <property type="match status" value="1"/>
</dbReference>
<dbReference type="FunFam" id="3.90.1070.20:FF:000002">
    <property type="entry name" value="DNA-directed RNA polymerase subunit beta"/>
    <property type="match status" value="1"/>
</dbReference>
<dbReference type="CDD" id="cd00653">
    <property type="entry name" value="RNA_pol_B_RPB2"/>
    <property type="match status" value="1"/>
</dbReference>
<dbReference type="InterPro" id="IPR007120">
    <property type="entry name" value="DNA-dir_RNAP_su2_dom"/>
</dbReference>
<evidence type="ECO:0000256" key="4">
    <source>
        <dbReference type="ARBA" id="ARBA00010992"/>
    </source>
</evidence>
<dbReference type="VEuPathDB" id="FungiDB:BO78DRAFT_431837"/>
<evidence type="ECO:0000256" key="9">
    <source>
        <dbReference type="ARBA" id="ARBA00022692"/>
    </source>
</evidence>
<evidence type="ECO:0000313" key="24">
    <source>
        <dbReference type="EMBL" id="PYI03783.1"/>
    </source>
</evidence>
<dbReference type="InterPro" id="IPR007642">
    <property type="entry name" value="RNA_pol_Rpb2_2"/>
</dbReference>
<keyword evidence="12" id="KW-0863">Zinc-finger</keyword>
<dbReference type="InterPro" id="IPR036259">
    <property type="entry name" value="MFS_trans_sf"/>
</dbReference>
<reference evidence="24 25" key="1">
    <citation type="submission" date="2018-02" db="EMBL/GenBank/DDBJ databases">
        <title>The genomes of Aspergillus section Nigri reveals drivers in fungal speciation.</title>
        <authorList>
            <consortium name="DOE Joint Genome Institute"/>
            <person name="Vesth T.C."/>
            <person name="Nybo J."/>
            <person name="Theobald S."/>
            <person name="Brandl J."/>
            <person name="Frisvad J.C."/>
            <person name="Nielsen K.F."/>
            <person name="Lyhne E.K."/>
            <person name="Kogle M.E."/>
            <person name="Kuo A."/>
            <person name="Riley R."/>
            <person name="Clum A."/>
            <person name="Nolan M."/>
            <person name="Lipzen A."/>
            <person name="Salamov A."/>
            <person name="Henrissat B."/>
            <person name="Wiebenga A."/>
            <person name="De vries R.P."/>
            <person name="Grigoriev I.V."/>
            <person name="Mortensen U.H."/>
            <person name="Andersen M.R."/>
            <person name="Baker S.E."/>
        </authorList>
    </citation>
    <scope>NUCLEOTIDE SEQUENCE [LARGE SCALE GENOMIC DNA]</scope>
    <source>
        <strain evidence="24 25">CBS 121057</strain>
    </source>
</reference>
<dbReference type="InterPro" id="IPR007645">
    <property type="entry name" value="RNA_pol_Rpb2_3"/>
</dbReference>
<dbReference type="InterPro" id="IPR007647">
    <property type="entry name" value="RNA_pol_Rpb2_5"/>
</dbReference>
<dbReference type="GO" id="GO:0005634">
    <property type="term" value="C:nucleus"/>
    <property type="evidence" value="ECO:0007669"/>
    <property type="project" value="UniProtKB-SubCell"/>
</dbReference>
<evidence type="ECO:0000256" key="7">
    <source>
        <dbReference type="ARBA" id="ARBA00022478"/>
    </source>
</evidence>
<dbReference type="FunFam" id="3.90.1100.10:FF:000020">
    <property type="entry name" value="DNA-directed RNA polymerase subunit beta"/>
    <property type="match status" value="1"/>
</dbReference>
<comment type="subcellular location">
    <subcellularLocation>
        <location evidence="2">Membrane</location>
        <topology evidence="2">Multi-pass membrane protein</topology>
    </subcellularLocation>
    <subcellularLocation>
        <location evidence="1">Nucleus</location>
    </subcellularLocation>
</comment>
<dbReference type="InterPro" id="IPR015712">
    <property type="entry name" value="DNA-dir_RNA_pol_su2"/>
</dbReference>
<dbReference type="FunFam" id="3.90.1800.10:FF:000002">
    <property type="entry name" value="DNA-directed RNA polymerase subunit beta"/>
    <property type="match status" value="1"/>
</dbReference>
<evidence type="ECO:0000256" key="11">
    <source>
        <dbReference type="ARBA" id="ARBA00022723"/>
    </source>
</evidence>
<feature type="transmembrane region" description="Helical" evidence="22">
    <location>
        <begin position="114"/>
        <end position="133"/>
    </location>
</feature>
<dbReference type="Pfam" id="PF04561">
    <property type="entry name" value="RNA_pol_Rpb2_2"/>
    <property type="match status" value="1"/>
</dbReference>
<dbReference type="InterPro" id="IPR007646">
    <property type="entry name" value="RNA_pol_Rpb2_4"/>
</dbReference>
<accession>A0A319FC74</accession>
<dbReference type="NCBIfam" id="TIGR00879">
    <property type="entry name" value="SP"/>
    <property type="match status" value="1"/>
</dbReference>
<feature type="transmembrane region" description="Helical" evidence="22">
    <location>
        <begin position="85"/>
        <end position="108"/>
    </location>
</feature>
<dbReference type="EMBL" id="KZ826376">
    <property type="protein sequence ID" value="PYI03783.1"/>
    <property type="molecule type" value="Genomic_DNA"/>
</dbReference>
<feature type="transmembrane region" description="Helical" evidence="22">
    <location>
        <begin position="375"/>
        <end position="400"/>
    </location>
</feature>
<dbReference type="FunFam" id="3.90.1100.10:FF:000009">
    <property type="entry name" value="DNA-directed RNA polymerase subunit beta"/>
    <property type="match status" value="1"/>
</dbReference>
<keyword evidence="13" id="KW-0862">Zinc</keyword>
<keyword evidence="17" id="KW-0539">Nucleus</keyword>
<evidence type="ECO:0000256" key="2">
    <source>
        <dbReference type="ARBA" id="ARBA00004141"/>
    </source>
</evidence>
<comment type="catalytic activity">
    <reaction evidence="18 20">
        <text>RNA(n) + a ribonucleoside 5'-triphosphate = RNA(n+1) + diphosphate</text>
        <dbReference type="Rhea" id="RHEA:21248"/>
        <dbReference type="Rhea" id="RHEA-COMP:14527"/>
        <dbReference type="Rhea" id="RHEA-COMP:17342"/>
        <dbReference type="ChEBI" id="CHEBI:33019"/>
        <dbReference type="ChEBI" id="CHEBI:61557"/>
        <dbReference type="ChEBI" id="CHEBI:140395"/>
        <dbReference type="EC" id="2.7.7.6"/>
    </reaction>
</comment>
<dbReference type="InterPro" id="IPR005829">
    <property type="entry name" value="Sugar_transporter_CS"/>
</dbReference>
<dbReference type="PROSITE" id="PS00217">
    <property type="entry name" value="SUGAR_TRANSPORT_2"/>
    <property type="match status" value="1"/>
</dbReference>
<comment type="similarity">
    <text evidence="4">Belongs to the major facilitator superfamily. Sugar transporter (TC 2.A.1.1) family.</text>
</comment>
<comment type="subunit">
    <text evidence="5">Component of the RNA polymerase III (Pol III) complex consisting of 17 subunits.</text>
</comment>
<feature type="region of interest" description="Disordered" evidence="21">
    <location>
        <begin position="571"/>
        <end position="633"/>
    </location>
</feature>
<evidence type="ECO:0000256" key="6">
    <source>
        <dbReference type="ARBA" id="ARBA00022448"/>
    </source>
</evidence>
<evidence type="ECO:0000256" key="21">
    <source>
        <dbReference type="SAM" id="MobiDB-lite"/>
    </source>
</evidence>